<evidence type="ECO:0000313" key="2">
    <source>
        <dbReference type="Proteomes" id="UP001189429"/>
    </source>
</evidence>
<sequence>LLVVGPRFSFNYEMLTNLTSAGFSGHCKNLEVVSRATKFKLVSRCLEILEILEDLGKLFASDDACIVRAMSGWARVSFALVLLATYRSARGVIVASPKCIPEEWERFQ</sequence>
<comment type="caution">
    <text evidence="1">The sequence shown here is derived from an EMBL/GenBank/DDBJ whole genome shotgun (WGS) entry which is preliminary data.</text>
</comment>
<protein>
    <submittedName>
        <fullName evidence="1">Uncharacterized protein</fullName>
    </submittedName>
</protein>
<dbReference type="EMBL" id="CAUYUJ010001904">
    <property type="protein sequence ID" value="CAK0798244.1"/>
    <property type="molecule type" value="Genomic_DNA"/>
</dbReference>
<feature type="non-terminal residue" evidence="1">
    <location>
        <position position="108"/>
    </location>
</feature>
<feature type="non-terminal residue" evidence="1">
    <location>
        <position position="1"/>
    </location>
</feature>
<dbReference type="Proteomes" id="UP001189429">
    <property type="component" value="Unassembled WGS sequence"/>
</dbReference>
<accession>A0ABN9Q4S7</accession>
<evidence type="ECO:0000313" key="1">
    <source>
        <dbReference type="EMBL" id="CAK0798244.1"/>
    </source>
</evidence>
<keyword evidence="2" id="KW-1185">Reference proteome</keyword>
<proteinExistence type="predicted"/>
<reference evidence="1" key="1">
    <citation type="submission" date="2023-10" db="EMBL/GenBank/DDBJ databases">
        <authorList>
            <person name="Chen Y."/>
            <person name="Shah S."/>
            <person name="Dougan E. K."/>
            <person name="Thang M."/>
            <person name="Chan C."/>
        </authorList>
    </citation>
    <scope>NUCLEOTIDE SEQUENCE [LARGE SCALE GENOMIC DNA]</scope>
</reference>
<name>A0ABN9Q4S7_9DINO</name>
<gene>
    <name evidence="1" type="ORF">PCOR1329_LOCUS7059</name>
</gene>
<organism evidence="1 2">
    <name type="scientific">Prorocentrum cordatum</name>
    <dbReference type="NCBI Taxonomy" id="2364126"/>
    <lineage>
        <taxon>Eukaryota</taxon>
        <taxon>Sar</taxon>
        <taxon>Alveolata</taxon>
        <taxon>Dinophyceae</taxon>
        <taxon>Prorocentrales</taxon>
        <taxon>Prorocentraceae</taxon>
        <taxon>Prorocentrum</taxon>
    </lineage>
</organism>